<dbReference type="Gene3D" id="2.40.420.20">
    <property type="match status" value="1"/>
</dbReference>
<feature type="region of interest" description="Disordered" evidence="5">
    <location>
        <begin position="398"/>
        <end position="426"/>
    </location>
</feature>
<dbReference type="Gene3D" id="1.10.287.470">
    <property type="entry name" value="Helix hairpin bin"/>
    <property type="match status" value="1"/>
</dbReference>
<evidence type="ECO:0000259" key="7">
    <source>
        <dbReference type="Pfam" id="PF25967"/>
    </source>
</evidence>
<dbReference type="GO" id="GO:0022857">
    <property type="term" value="F:transmembrane transporter activity"/>
    <property type="evidence" value="ECO:0007669"/>
    <property type="project" value="InterPro"/>
</dbReference>
<keyword evidence="10" id="KW-1185">Reference proteome</keyword>
<comment type="subcellular location">
    <subcellularLocation>
        <location evidence="1">Cell envelope</location>
    </subcellularLocation>
</comment>
<protein>
    <submittedName>
        <fullName evidence="9">Multidrug efflux protein</fullName>
    </submittedName>
</protein>
<dbReference type="AlphaFoldDB" id="A0A2L2BPS4"/>
<dbReference type="Pfam" id="PF25967">
    <property type="entry name" value="RND-MFP_C"/>
    <property type="match status" value="1"/>
</dbReference>
<dbReference type="InterPro" id="IPR058625">
    <property type="entry name" value="MdtA-like_BSH"/>
</dbReference>
<dbReference type="GO" id="GO:0016020">
    <property type="term" value="C:membrane"/>
    <property type="evidence" value="ECO:0007669"/>
    <property type="project" value="InterPro"/>
</dbReference>
<gene>
    <name evidence="9" type="ORF">C3B54_11665</name>
</gene>
<dbReference type="InterPro" id="IPR006143">
    <property type="entry name" value="RND_pump_MFP"/>
</dbReference>
<evidence type="ECO:0000256" key="4">
    <source>
        <dbReference type="SAM" id="Coils"/>
    </source>
</evidence>
<dbReference type="InterPro" id="IPR058636">
    <property type="entry name" value="Beta-barrel_YknX"/>
</dbReference>
<evidence type="ECO:0000313" key="10">
    <source>
        <dbReference type="Proteomes" id="UP000243077"/>
    </source>
</evidence>
<name>A0A2L2BPS4_9MICO</name>
<dbReference type="NCBIfam" id="TIGR01730">
    <property type="entry name" value="RND_mfp"/>
    <property type="match status" value="1"/>
</dbReference>
<dbReference type="GO" id="GO:0030313">
    <property type="term" value="C:cell envelope"/>
    <property type="evidence" value="ECO:0007669"/>
    <property type="project" value="UniProtKB-SubCell"/>
</dbReference>
<evidence type="ECO:0000259" key="6">
    <source>
        <dbReference type="Pfam" id="PF25917"/>
    </source>
</evidence>
<dbReference type="Gene3D" id="2.40.30.170">
    <property type="match status" value="1"/>
</dbReference>
<evidence type="ECO:0000313" key="9">
    <source>
        <dbReference type="EMBL" id="AVG23647.1"/>
    </source>
</evidence>
<accession>A0A2L2BPS4</accession>
<dbReference type="Pfam" id="PF25917">
    <property type="entry name" value="BSH_RND"/>
    <property type="match status" value="1"/>
</dbReference>
<dbReference type="InterPro" id="IPR058627">
    <property type="entry name" value="MdtA-like_C"/>
</dbReference>
<sequence length="426" mass="43315">MKKSTKITLGVVIGVAVVGAGVATAVSLTNQPDPVDQLITSEVDVRTISTTVAASGEVQAADQLGVNFATAGDVSSIVVEAGDEVNAGDVLATLDPTALESALATAQNSVASARDGVSAANLAEATAQQAINTADQALAAAEQAIANAKDLDSNRSEAVATANRQLAAAQAQRDTAEYQQARVPLQKAAASSGLAAAQAGLEQAEANLEKATLRAPMSGTVLMVGAEEGDSVTTAGADAFIIADLGAFEVTANFAESDIISIEEGQSVQVDFDAIPGESREGTVTEVSLMGQVDPTGGSLTTYPVTVSISNPPELLRVGMTAQINIITAENVDVVAAPVAALNVRGEDVVVNVLLDNATVQEVVVETGTQGSNFVEITSGLEGGETVIIGDVGEFPVVSSDDEFDPATGPPPGVEDQQRQREQFDE</sequence>
<dbReference type="OrthoDB" id="4932908at2"/>
<proteinExistence type="inferred from homology"/>
<evidence type="ECO:0000256" key="2">
    <source>
        <dbReference type="ARBA" id="ARBA00009477"/>
    </source>
</evidence>
<dbReference type="PANTHER" id="PTHR32347">
    <property type="entry name" value="EFFLUX SYSTEM COMPONENT YKNX-RELATED"/>
    <property type="match status" value="1"/>
</dbReference>
<dbReference type="PANTHER" id="PTHR32347:SF23">
    <property type="entry name" value="BLL5650 PROTEIN"/>
    <property type="match status" value="1"/>
</dbReference>
<evidence type="ECO:0000256" key="5">
    <source>
        <dbReference type="SAM" id="MobiDB-lite"/>
    </source>
</evidence>
<feature type="coiled-coil region" evidence="4">
    <location>
        <begin position="131"/>
        <end position="214"/>
    </location>
</feature>
<feature type="domain" description="YknX-like beta-barrel" evidence="8">
    <location>
        <begin position="248"/>
        <end position="326"/>
    </location>
</feature>
<feature type="domain" description="Multidrug resistance protein MdtA-like C-terminal permuted SH3" evidence="7">
    <location>
        <begin position="333"/>
        <end position="392"/>
    </location>
</feature>
<evidence type="ECO:0000256" key="1">
    <source>
        <dbReference type="ARBA" id="ARBA00004196"/>
    </source>
</evidence>
<reference evidence="9 10" key="1">
    <citation type="submission" date="2018-02" db="EMBL/GenBank/DDBJ databases">
        <title>Complete genome of the streamlined marine actinobacterium Pontimonas salivibrio CL-TW6 adapted to coastal planktonic lifestype.</title>
        <authorList>
            <person name="Cho B.C."/>
            <person name="Hardies S.C."/>
            <person name="Jang G.I."/>
            <person name="Hwang C.Y."/>
        </authorList>
    </citation>
    <scope>NUCLEOTIDE SEQUENCE [LARGE SCALE GENOMIC DNA]</scope>
    <source>
        <strain evidence="9 10">CL-TW6</strain>
    </source>
</reference>
<dbReference type="KEGG" id="psai:C3B54_11665"/>
<feature type="domain" description="Multidrug resistance protein MdtA-like barrel-sandwich hybrid" evidence="6">
    <location>
        <begin position="72"/>
        <end position="242"/>
    </location>
</feature>
<dbReference type="Pfam" id="PF25990">
    <property type="entry name" value="Beta-barrel_YknX"/>
    <property type="match status" value="1"/>
</dbReference>
<dbReference type="RefSeq" id="WP_158665496.1">
    <property type="nucleotide sequence ID" value="NZ_CP026923.1"/>
</dbReference>
<dbReference type="Proteomes" id="UP000243077">
    <property type="component" value="Chromosome"/>
</dbReference>
<evidence type="ECO:0000259" key="8">
    <source>
        <dbReference type="Pfam" id="PF25990"/>
    </source>
</evidence>
<dbReference type="EMBL" id="CP026923">
    <property type="protein sequence ID" value="AVG23647.1"/>
    <property type="molecule type" value="Genomic_DNA"/>
</dbReference>
<comment type="similarity">
    <text evidence="2">Belongs to the membrane fusion protein (MFP) (TC 8.A.1) family.</text>
</comment>
<dbReference type="SUPFAM" id="SSF111369">
    <property type="entry name" value="HlyD-like secretion proteins"/>
    <property type="match status" value="2"/>
</dbReference>
<evidence type="ECO:0000256" key="3">
    <source>
        <dbReference type="ARBA" id="ARBA00023054"/>
    </source>
</evidence>
<dbReference type="Gene3D" id="2.40.50.100">
    <property type="match status" value="1"/>
</dbReference>
<keyword evidence="3 4" id="KW-0175">Coiled coil</keyword>
<feature type="compositionally biased region" description="Basic and acidic residues" evidence="5">
    <location>
        <begin position="416"/>
        <end position="426"/>
    </location>
</feature>
<dbReference type="InterPro" id="IPR050465">
    <property type="entry name" value="UPF0194_transport"/>
</dbReference>
<organism evidence="9 10">
    <name type="scientific">Pontimonas salivibrio</name>
    <dbReference type="NCBI Taxonomy" id="1159327"/>
    <lineage>
        <taxon>Bacteria</taxon>
        <taxon>Bacillati</taxon>
        <taxon>Actinomycetota</taxon>
        <taxon>Actinomycetes</taxon>
        <taxon>Micrococcales</taxon>
        <taxon>Microbacteriaceae</taxon>
        <taxon>Pontimonas</taxon>
    </lineage>
</organism>